<dbReference type="EMBL" id="ABEU02000009">
    <property type="protein sequence ID" value="PNR48017.1"/>
    <property type="molecule type" value="Genomic_DNA"/>
</dbReference>
<dbReference type="Proteomes" id="UP000006727">
    <property type="component" value="Chromosome 9"/>
</dbReference>
<sequence>MNKFYDIDILKINPMFKIYILNTRLHSLFNSKQLLINIKKYDLSVSIKLKLKWMKIGFRFG</sequence>
<keyword evidence="3" id="KW-1185">Reference proteome</keyword>
<accession>A0A2K1K2K9</accession>
<dbReference type="AlphaFoldDB" id="A0A2K1K2K9"/>
<proteinExistence type="predicted"/>
<evidence type="ECO:0000313" key="3">
    <source>
        <dbReference type="Proteomes" id="UP000006727"/>
    </source>
</evidence>
<reference evidence="1 3" key="2">
    <citation type="journal article" date="2018" name="Plant J.">
        <title>The Physcomitrella patens chromosome-scale assembly reveals moss genome structure and evolution.</title>
        <authorList>
            <person name="Lang D."/>
            <person name="Ullrich K.K."/>
            <person name="Murat F."/>
            <person name="Fuchs J."/>
            <person name="Jenkins J."/>
            <person name="Haas F.B."/>
            <person name="Piednoel M."/>
            <person name="Gundlach H."/>
            <person name="Van Bel M."/>
            <person name="Meyberg R."/>
            <person name="Vives C."/>
            <person name="Morata J."/>
            <person name="Symeonidi A."/>
            <person name="Hiss M."/>
            <person name="Muchero W."/>
            <person name="Kamisugi Y."/>
            <person name="Saleh O."/>
            <person name="Blanc G."/>
            <person name="Decker E.L."/>
            <person name="van Gessel N."/>
            <person name="Grimwood J."/>
            <person name="Hayes R.D."/>
            <person name="Graham S.W."/>
            <person name="Gunter L.E."/>
            <person name="McDaniel S.F."/>
            <person name="Hoernstein S.N.W."/>
            <person name="Larsson A."/>
            <person name="Li F.W."/>
            <person name="Perroud P.F."/>
            <person name="Phillips J."/>
            <person name="Ranjan P."/>
            <person name="Rokshar D.S."/>
            <person name="Rothfels C.J."/>
            <person name="Schneider L."/>
            <person name="Shu S."/>
            <person name="Stevenson D.W."/>
            <person name="Thummler F."/>
            <person name="Tillich M."/>
            <person name="Villarreal Aguilar J.C."/>
            <person name="Widiez T."/>
            <person name="Wong G.K."/>
            <person name="Wymore A."/>
            <person name="Zhang Y."/>
            <person name="Zimmer A.D."/>
            <person name="Quatrano R.S."/>
            <person name="Mayer K.F.X."/>
            <person name="Goodstein D."/>
            <person name="Casacuberta J.M."/>
            <person name="Vandepoele K."/>
            <person name="Reski R."/>
            <person name="Cuming A.C."/>
            <person name="Tuskan G.A."/>
            <person name="Maumus F."/>
            <person name="Salse J."/>
            <person name="Schmutz J."/>
            <person name="Rensing S.A."/>
        </authorList>
    </citation>
    <scope>NUCLEOTIDE SEQUENCE [LARGE SCALE GENOMIC DNA]</scope>
    <source>
        <strain evidence="2 3">cv. Gransden 2004</strain>
    </source>
</reference>
<gene>
    <name evidence="1" type="ORF">PHYPA_012490</name>
</gene>
<dbReference type="EnsemblPlants" id="Pp3c9_9130V3.1">
    <property type="protein sequence ID" value="PAC:32914154.CDS.1"/>
    <property type="gene ID" value="Pp3c9_9130"/>
</dbReference>
<protein>
    <submittedName>
        <fullName evidence="1 2">Uncharacterized protein</fullName>
    </submittedName>
</protein>
<evidence type="ECO:0000313" key="2">
    <source>
        <dbReference type="EnsemblPlants" id="PAC:32914154.CDS.1"/>
    </source>
</evidence>
<reference evidence="2" key="3">
    <citation type="submission" date="2020-12" db="UniProtKB">
        <authorList>
            <consortium name="EnsemblPlants"/>
        </authorList>
    </citation>
    <scope>IDENTIFICATION</scope>
</reference>
<name>A0A2K1K2K9_PHYPA</name>
<evidence type="ECO:0000313" key="1">
    <source>
        <dbReference type="EMBL" id="PNR48017.1"/>
    </source>
</evidence>
<dbReference type="Gramene" id="Pp3c9_9130V3.1">
    <property type="protein sequence ID" value="PAC:32914154.CDS.1"/>
    <property type="gene ID" value="Pp3c9_9130"/>
</dbReference>
<dbReference type="Gramene" id="Pp3c9_9130V3.2">
    <property type="protein sequence ID" value="PAC:32914155.CDS.1"/>
    <property type="gene ID" value="Pp3c9_9130"/>
</dbReference>
<dbReference type="InParanoid" id="A0A2K1K2K9"/>
<reference evidence="1 3" key="1">
    <citation type="journal article" date="2008" name="Science">
        <title>The Physcomitrella genome reveals evolutionary insights into the conquest of land by plants.</title>
        <authorList>
            <person name="Rensing S."/>
            <person name="Lang D."/>
            <person name="Zimmer A."/>
            <person name="Terry A."/>
            <person name="Salamov A."/>
            <person name="Shapiro H."/>
            <person name="Nishiyama T."/>
            <person name="Perroud P.-F."/>
            <person name="Lindquist E."/>
            <person name="Kamisugi Y."/>
            <person name="Tanahashi T."/>
            <person name="Sakakibara K."/>
            <person name="Fujita T."/>
            <person name="Oishi K."/>
            <person name="Shin-I T."/>
            <person name="Kuroki Y."/>
            <person name="Toyoda A."/>
            <person name="Suzuki Y."/>
            <person name="Hashimoto A."/>
            <person name="Yamaguchi K."/>
            <person name="Sugano A."/>
            <person name="Kohara Y."/>
            <person name="Fujiyama A."/>
            <person name="Anterola A."/>
            <person name="Aoki S."/>
            <person name="Ashton N."/>
            <person name="Barbazuk W.B."/>
            <person name="Barker E."/>
            <person name="Bennetzen J."/>
            <person name="Bezanilla M."/>
            <person name="Blankenship R."/>
            <person name="Cho S.H."/>
            <person name="Dutcher S."/>
            <person name="Estelle M."/>
            <person name="Fawcett J.A."/>
            <person name="Gundlach H."/>
            <person name="Hanada K."/>
            <person name="Heyl A."/>
            <person name="Hicks K.A."/>
            <person name="Hugh J."/>
            <person name="Lohr M."/>
            <person name="Mayer K."/>
            <person name="Melkozernov A."/>
            <person name="Murata T."/>
            <person name="Nelson D."/>
            <person name="Pils B."/>
            <person name="Prigge M."/>
            <person name="Reiss B."/>
            <person name="Renner T."/>
            <person name="Rombauts S."/>
            <person name="Rushton P."/>
            <person name="Sanderfoot A."/>
            <person name="Schween G."/>
            <person name="Shiu S.-H."/>
            <person name="Stueber K."/>
            <person name="Theodoulou F.L."/>
            <person name="Tu H."/>
            <person name="Van de Peer Y."/>
            <person name="Verrier P.J."/>
            <person name="Waters E."/>
            <person name="Wood A."/>
            <person name="Yang L."/>
            <person name="Cove D."/>
            <person name="Cuming A."/>
            <person name="Hasebe M."/>
            <person name="Lucas S."/>
            <person name="Mishler D.B."/>
            <person name="Reski R."/>
            <person name="Grigoriev I."/>
            <person name="Quatrano R.S."/>
            <person name="Boore J.L."/>
        </authorList>
    </citation>
    <scope>NUCLEOTIDE SEQUENCE [LARGE SCALE GENOMIC DNA]</scope>
    <source>
        <strain evidence="2 3">cv. Gransden 2004</strain>
    </source>
</reference>
<dbReference type="EnsemblPlants" id="Pp3c9_9130V3.2">
    <property type="protein sequence ID" value="PAC:32914155.CDS.1"/>
    <property type="gene ID" value="Pp3c9_9130"/>
</dbReference>
<organism evidence="1">
    <name type="scientific">Physcomitrium patens</name>
    <name type="common">Spreading-leaved earth moss</name>
    <name type="synonym">Physcomitrella patens</name>
    <dbReference type="NCBI Taxonomy" id="3218"/>
    <lineage>
        <taxon>Eukaryota</taxon>
        <taxon>Viridiplantae</taxon>
        <taxon>Streptophyta</taxon>
        <taxon>Embryophyta</taxon>
        <taxon>Bryophyta</taxon>
        <taxon>Bryophytina</taxon>
        <taxon>Bryopsida</taxon>
        <taxon>Funariidae</taxon>
        <taxon>Funariales</taxon>
        <taxon>Funariaceae</taxon>
        <taxon>Physcomitrium</taxon>
    </lineage>
</organism>